<feature type="region of interest" description="Disordered" evidence="1">
    <location>
        <begin position="31"/>
        <end position="79"/>
    </location>
</feature>
<dbReference type="STRING" id="873449.STRCR_1626"/>
<gene>
    <name evidence="3" type="ORF">STRCR_1626</name>
</gene>
<sequence length="338" mass="38815">MTKEDWITLFKEVNGRDPEAQEIEAAIRNGVIDQVPEEAKPARKSTPQLPKTHSFQKETEVGQRSVPQPSATPVNSVAEEKSVDAAQEQQNLNLIQRSSDKPQQAQPCFAKQKVLKVSLISLACLFLALILAAASYGTWRYQSGNISGTWKLEKKIVYSSGDKIKLVQGNANSTTQTNVAYKEYLTVDRARNLYTFAYLQDKQDKDSVGLPITNYFQNSLKANYWKKTIRTTYSKKEAKKMVVKSYNRFFSRIGVKETLKIRDLSYFDTDRDLQERFAYTYSYQVKGDTLTLVARDKKGKKVETLTYRKLSKKGTEDFQKQLKSVRLKFEKNMKKQYN</sequence>
<accession>G5JPH4</accession>
<dbReference type="RefSeq" id="WP_004229944.1">
    <property type="nucleotide sequence ID" value="NZ_AEUV02000002.1"/>
</dbReference>
<protein>
    <submittedName>
        <fullName evidence="3">Uncharacterized protein</fullName>
    </submittedName>
</protein>
<feature type="compositionally biased region" description="Polar residues" evidence="1">
    <location>
        <begin position="65"/>
        <end position="75"/>
    </location>
</feature>
<evidence type="ECO:0000256" key="1">
    <source>
        <dbReference type="SAM" id="MobiDB-lite"/>
    </source>
</evidence>
<proteinExistence type="predicted"/>
<keyword evidence="2" id="KW-0812">Transmembrane</keyword>
<evidence type="ECO:0000313" key="3">
    <source>
        <dbReference type="EMBL" id="EHI75489.1"/>
    </source>
</evidence>
<evidence type="ECO:0000256" key="2">
    <source>
        <dbReference type="SAM" id="Phobius"/>
    </source>
</evidence>
<name>G5JPH4_STRCG</name>
<dbReference type="Proteomes" id="UP000004322">
    <property type="component" value="Unassembled WGS sequence"/>
</dbReference>
<organism evidence="3 4">
    <name type="scientific">Streptococcus criceti HS-6</name>
    <dbReference type="NCBI Taxonomy" id="873449"/>
    <lineage>
        <taxon>Bacteria</taxon>
        <taxon>Bacillati</taxon>
        <taxon>Bacillota</taxon>
        <taxon>Bacilli</taxon>
        <taxon>Lactobacillales</taxon>
        <taxon>Streptococcaceae</taxon>
        <taxon>Streptococcus</taxon>
    </lineage>
</organism>
<comment type="caution">
    <text evidence="3">The sequence shown here is derived from an EMBL/GenBank/DDBJ whole genome shotgun (WGS) entry which is preliminary data.</text>
</comment>
<reference evidence="3" key="1">
    <citation type="submission" date="2011-07" db="EMBL/GenBank/DDBJ databases">
        <authorList>
            <person name="Stanhope M.J."/>
            <person name="Durkin A.S."/>
            <person name="Hostetler J."/>
            <person name="Kim M."/>
            <person name="Radune D."/>
            <person name="Singh I."/>
            <person name="Town C.D."/>
        </authorList>
    </citation>
    <scope>NUCLEOTIDE SEQUENCE [LARGE SCALE GENOMIC DNA]</scope>
    <source>
        <strain evidence="3">HS-6</strain>
    </source>
</reference>
<feature type="transmembrane region" description="Helical" evidence="2">
    <location>
        <begin position="119"/>
        <end position="139"/>
    </location>
</feature>
<dbReference type="OrthoDB" id="2237790at2"/>
<keyword evidence="4" id="KW-1185">Reference proteome</keyword>
<keyword evidence="2" id="KW-1133">Transmembrane helix</keyword>
<dbReference type="AlphaFoldDB" id="G5JPH4"/>
<dbReference type="EMBL" id="AEUV02000002">
    <property type="protein sequence ID" value="EHI75489.1"/>
    <property type="molecule type" value="Genomic_DNA"/>
</dbReference>
<evidence type="ECO:0000313" key="4">
    <source>
        <dbReference type="Proteomes" id="UP000004322"/>
    </source>
</evidence>
<keyword evidence="2" id="KW-0472">Membrane</keyword>